<dbReference type="EMBL" id="JAAOAK010000301">
    <property type="protein sequence ID" value="KAF5675740.1"/>
    <property type="molecule type" value="Genomic_DNA"/>
</dbReference>
<keyword evidence="2" id="KW-0732">Signal</keyword>
<evidence type="ECO:0000313" key="3">
    <source>
        <dbReference type="EMBL" id="KAF5675740.1"/>
    </source>
</evidence>
<organism evidence="3 4">
    <name type="scientific">Fusarium denticulatum</name>
    <dbReference type="NCBI Taxonomy" id="48507"/>
    <lineage>
        <taxon>Eukaryota</taxon>
        <taxon>Fungi</taxon>
        <taxon>Dikarya</taxon>
        <taxon>Ascomycota</taxon>
        <taxon>Pezizomycotina</taxon>
        <taxon>Sordariomycetes</taxon>
        <taxon>Hypocreomycetidae</taxon>
        <taxon>Hypocreales</taxon>
        <taxon>Nectriaceae</taxon>
        <taxon>Fusarium</taxon>
        <taxon>Fusarium fujikuroi species complex</taxon>
    </lineage>
</organism>
<proteinExistence type="predicted"/>
<sequence>MTKTTRNSIQRILSLHLLALHLEVRPAATGLSQQRRSPPISPPTGRAGNIITAVQMNEGISDHKITDTPEVRKLKQNDENLQRKDSITRLSTARKALNPAIRNCIPRQRHLFLLNCSSEAKDDGGAGSKQALNSTHYVFLRHGNRISGKSLLNTLIVHTDEIKSTASTQRVQGEKLKPTPMMLGRQVLTNLARRCGSHHSYPRKANGPERITQSSYGTLGRGVYRPDKLTGNQDHPATDRYDEESWVMVLVCFQNKDSTSYGPREHRKLRVLDSKESWKDKGSSPEAISARHTEAATVGNGSSEKLDFHCEMNELFHHKPINLLSRLLDLEGEPTVYLEFEGVDDQQDIFGT</sequence>
<dbReference type="AlphaFoldDB" id="A0A8H5WYI9"/>
<name>A0A8H5WYI9_9HYPO</name>
<feature type="signal peptide" evidence="2">
    <location>
        <begin position="1"/>
        <end position="29"/>
    </location>
</feature>
<reference evidence="3 4" key="1">
    <citation type="submission" date="2020-05" db="EMBL/GenBank/DDBJ databases">
        <title>Identification and distribution of gene clusters putatively required for synthesis of sphingolipid metabolism inhibitors in phylogenetically diverse species of the filamentous fungus Fusarium.</title>
        <authorList>
            <person name="Kim H.-S."/>
            <person name="Busman M."/>
            <person name="Brown D.W."/>
            <person name="Divon H."/>
            <person name="Uhlig S."/>
            <person name="Proctor R.H."/>
        </authorList>
    </citation>
    <scope>NUCLEOTIDE SEQUENCE [LARGE SCALE GENOMIC DNA]</scope>
    <source>
        <strain evidence="3 4">NRRL 25311</strain>
    </source>
</reference>
<accession>A0A8H5WYI9</accession>
<feature type="region of interest" description="Disordered" evidence="1">
    <location>
        <begin position="198"/>
        <end position="218"/>
    </location>
</feature>
<comment type="caution">
    <text evidence="3">The sequence shown here is derived from an EMBL/GenBank/DDBJ whole genome shotgun (WGS) entry which is preliminary data.</text>
</comment>
<evidence type="ECO:0000313" key="4">
    <source>
        <dbReference type="Proteomes" id="UP000562682"/>
    </source>
</evidence>
<feature type="chain" id="PRO_5034416519" evidence="2">
    <location>
        <begin position="30"/>
        <end position="352"/>
    </location>
</feature>
<evidence type="ECO:0000256" key="1">
    <source>
        <dbReference type="SAM" id="MobiDB-lite"/>
    </source>
</evidence>
<keyword evidence="4" id="KW-1185">Reference proteome</keyword>
<gene>
    <name evidence="3" type="ORF">FDENT_9661</name>
</gene>
<dbReference type="Proteomes" id="UP000562682">
    <property type="component" value="Unassembled WGS sequence"/>
</dbReference>
<protein>
    <submittedName>
        <fullName evidence="3">Uncharacterized protein</fullName>
    </submittedName>
</protein>
<evidence type="ECO:0000256" key="2">
    <source>
        <dbReference type="SAM" id="SignalP"/>
    </source>
</evidence>